<dbReference type="PROSITE" id="PS51257">
    <property type="entry name" value="PROKAR_LIPOPROTEIN"/>
    <property type="match status" value="1"/>
</dbReference>
<gene>
    <name evidence="2" type="ORF">OEA66_17370</name>
</gene>
<evidence type="ECO:0000313" key="2">
    <source>
        <dbReference type="EMBL" id="MCX8534121.1"/>
    </source>
</evidence>
<dbReference type="RefSeq" id="WP_267282575.1">
    <property type="nucleotide sequence ID" value="NZ_JAOVZV010000021.1"/>
</dbReference>
<dbReference type="EMBL" id="JAOVZV010000021">
    <property type="protein sequence ID" value="MCX8534121.1"/>
    <property type="molecule type" value="Genomic_DNA"/>
</dbReference>
<evidence type="ECO:0000256" key="1">
    <source>
        <dbReference type="SAM" id="SignalP"/>
    </source>
</evidence>
<accession>A0ABT3Y7T3</accession>
<dbReference type="Proteomes" id="UP001070176">
    <property type="component" value="Unassembled WGS sequence"/>
</dbReference>
<protein>
    <submittedName>
        <fullName evidence="2">Uncharacterized protein</fullName>
    </submittedName>
</protein>
<evidence type="ECO:0000313" key="3">
    <source>
        <dbReference type="Proteomes" id="UP001070176"/>
    </source>
</evidence>
<comment type="caution">
    <text evidence="2">The sequence shown here is derived from an EMBL/GenBank/DDBJ whole genome shotgun (WGS) entry which is preliminary data.</text>
</comment>
<sequence>MKIKYILILLGLVNLTSISCQSKTEKIDLNIIQESYENIIKGHKVYNLRYNDYVDTLHNRIVLQGVQIQEKWQPFNIEKLDYMDVYFNKENEIVGFKGYFENNSSNNTEDLYKNLSKEISNDANFWQIKLKNNDPYILVNEWESKEMILGLEYEKGSKRFALTGINKIELPNFFDEIFYSEFLNLTKFRDENSQIILKELQISPSSNDKSFYKEKFNELKKEYNQK</sequence>
<proteinExistence type="predicted"/>
<feature type="signal peptide" evidence="1">
    <location>
        <begin position="1"/>
        <end position="22"/>
    </location>
</feature>
<name>A0ABT3Y7T3_9FLAO</name>
<organism evidence="2 3">
    <name type="scientific">Chryseobacterium luquanense</name>
    <dbReference type="NCBI Taxonomy" id="2983766"/>
    <lineage>
        <taxon>Bacteria</taxon>
        <taxon>Pseudomonadati</taxon>
        <taxon>Bacteroidota</taxon>
        <taxon>Flavobacteriia</taxon>
        <taxon>Flavobacteriales</taxon>
        <taxon>Weeksellaceae</taxon>
        <taxon>Chryseobacterium group</taxon>
        <taxon>Chryseobacterium</taxon>
    </lineage>
</organism>
<reference evidence="2" key="1">
    <citation type="submission" date="2022-10" db="EMBL/GenBank/DDBJ databases">
        <title>Chryseobacterium sp. nov., a novel bacterial species.</title>
        <authorList>
            <person name="Cao Y."/>
        </authorList>
    </citation>
    <scope>NUCLEOTIDE SEQUENCE</scope>
    <source>
        <strain evidence="2">KC 927</strain>
    </source>
</reference>
<keyword evidence="3" id="KW-1185">Reference proteome</keyword>
<keyword evidence="1" id="KW-0732">Signal</keyword>
<feature type="chain" id="PRO_5045092684" evidence="1">
    <location>
        <begin position="23"/>
        <end position="226"/>
    </location>
</feature>